<dbReference type="InterPro" id="IPR012334">
    <property type="entry name" value="Pectin_lyas_fold"/>
</dbReference>
<reference evidence="4 5" key="1">
    <citation type="submission" date="2019-03" db="EMBL/GenBank/DDBJ databases">
        <title>Draft genome sequence of Xylaria hypoxylon DSM 108379, a ubiquitous saprotrophic-parasitic fungi on hardwood.</title>
        <authorList>
            <person name="Buettner E."/>
            <person name="Leonhardt S."/>
            <person name="Gebauer A.M."/>
            <person name="Liers C."/>
            <person name="Hofrichter M."/>
            <person name="Kellner H."/>
        </authorList>
    </citation>
    <scope>NUCLEOTIDE SEQUENCE [LARGE SCALE GENOMIC DNA]</scope>
    <source>
        <strain evidence="4 5">DSM 108379</strain>
    </source>
</reference>
<dbReference type="Pfam" id="PF18841">
    <property type="entry name" value="B_solenoid_dext"/>
    <property type="match status" value="1"/>
</dbReference>
<feature type="domain" description="Glycoside hydrolase family 49 C-terminal" evidence="2">
    <location>
        <begin position="437"/>
        <end position="546"/>
    </location>
</feature>
<dbReference type="GO" id="GO:0004553">
    <property type="term" value="F:hydrolase activity, hydrolyzing O-glycosyl compounds"/>
    <property type="evidence" value="ECO:0007669"/>
    <property type="project" value="InterPro"/>
</dbReference>
<dbReference type="InterPro" id="IPR005192">
    <property type="entry name" value="Glyco_hydro_49_C"/>
</dbReference>
<keyword evidence="1" id="KW-0732">Signal</keyword>
<dbReference type="Gene3D" id="2.60.350.10">
    <property type="entry name" value="Dextranase, N-terminal"/>
    <property type="match status" value="1"/>
</dbReference>
<dbReference type="Pfam" id="PF03718">
    <property type="entry name" value="Glyco_hydro_49"/>
    <property type="match status" value="1"/>
</dbReference>
<dbReference type="InterPro" id="IPR023226">
    <property type="entry name" value="Glyco_hydro_49_N_dom"/>
</dbReference>
<feature type="chain" id="PRO_5021308778" evidence="1">
    <location>
        <begin position="21"/>
        <end position="554"/>
    </location>
</feature>
<proteinExistence type="predicted"/>
<organism evidence="4 5">
    <name type="scientific">Xylaria hypoxylon</name>
    <dbReference type="NCBI Taxonomy" id="37992"/>
    <lineage>
        <taxon>Eukaryota</taxon>
        <taxon>Fungi</taxon>
        <taxon>Dikarya</taxon>
        <taxon>Ascomycota</taxon>
        <taxon>Pezizomycotina</taxon>
        <taxon>Sordariomycetes</taxon>
        <taxon>Xylariomycetidae</taxon>
        <taxon>Xylariales</taxon>
        <taxon>Xylariaceae</taxon>
        <taxon>Xylaria</taxon>
    </lineage>
</organism>
<dbReference type="InterPro" id="IPR041402">
    <property type="entry name" value="B_solenoid_dext"/>
</dbReference>
<name>A0A4Z0YGA5_9PEZI</name>
<dbReference type="Proteomes" id="UP000297716">
    <property type="component" value="Unassembled WGS sequence"/>
</dbReference>
<feature type="domain" description="Glycoside hydrolase family 49 N-terminal" evidence="3">
    <location>
        <begin position="28"/>
        <end position="239"/>
    </location>
</feature>
<gene>
    <name evidence="4" type="ORF">E0Z10_g9785</name>
</gene>
<comment type="caution">
    <text evidence="4">The sequence shown here is derived from an EMBL/GenBank/DDBJ whole genome shotgun (WGS) entry which is preliminary data.</text>
</comment>
<dbReference type="SUPFAM" id="SSF51126">
    <property type="entry name" value="Pectin lyase-like"/>
    <property type="match status" value="1"/>
</dbReference>
<keyword evidence="5" id="KW-1185">Reference proteome</keyword>
<dbReference type="AlphaFoldDB" id="A0A4Z0YGA5"/>
<dbReference type="InterPro" id="IPR011050">
    <property type="entry name" value="Pectin_lyase_fold/virulence"/>
</dbReference>
<dbReference type="Pfam" id="PF17433">
    <property type="entry name" value="Glyco_hydro_49N"/>
    <property type="match status" value="1"/>
</dbReference>
<dbReference type="InterPro" id="IPR035953">
    <property type="entry name" value="Dextranase_N-ter"/>
</dbReference>
<evidence type="ECO:0000259" key="3">
    <source>
        <dbReference type="Pfam" id="PF17433"/>
    </source>
</evidence>
<evidence type="ECO:0000259" key="2">
    <source>
        <dbReference type="Pfam" id="PF03718"/>
    </source>
</evidence>
<protein>
    <submittedName>
        <fullName evidence="4">Uncharacterized protein</fullName>
    </submittedName>
</protein>
<dbReference type="SUPFAM" id="SSF101596">
    <property type="entry name" value="Dextranase, N-terminal domain"/>
    <property type="match status" value="1"/>
</dbReference>
<evidence type="ECO:0000313" key="5">
    <source>
        <dbReference type="Proteomes" id="UP000297716"/>
    </source>
</evidence>
<evidence type="ECO:0000313" key="4">
    <source>
        <dbReference type="EMBL" id="TGJ78978.1"/>
    </source>
</evidence>
<accession>A0A4Z0YGA5</accession>
<feature type="signal peptide" evidence="1">
    <location>
        <begin position="1"/>
        <end position="20"/>
    </location>
</feature>
<sequence length="554" mass="60723">MWVRCLALFTAASLWTSTIAADVTVPGNETADIDSLKTWWHNTGETNYKTPVQGGNVRQSHVYLAWVKSTAESIDTYYNSFVYETIPRNGQGNIVIPGDPSSGTTTDDGVTIEAAVWITMAWTQFLYTSDAWVKISRRGSTANVTAADVIIRPSNLGLEVIDDGENNIYVFVPYSDAGVRFSVEFQDNLYTYRDSCNTTECEFVQDWVSDGPYYIPELTDDNAITGIEPRDALLIFASPPPSPTADFVPDRSVPETYVVYPGDVPVSDLASITNVNVYFMPGVHEMAATEHLMLSSSVNWRVQSKRRVSASSGEKYVYQANTAGGYTNMDSNGESLRIWSGHSTSGKQQTFTLTSWDYKQVGAFFGQTDGTTLYSGSNIHDVFYHSGDDTIKVYGSEITVRDPDGIEVIHMRYSSNGSHPSIIGANQVYEYAETETDTADPSLTVRNVTFQNIRAQGVGGNLMRIVPLTNYEGVLIENVSLEQFSVRTTGIYRSELPVWTDGSGQPISMSGFVISNFNVGGVQITQAANNHGPNDAGGLNIAYEYLADGSVTII</sequence>
<dbReference type="OrthoDB" id="406508at2759"/>
<evidence type="ECO:0000256" key="1">
    <source>
        <dbReference type="SAM" id="SignalP"/>
    </source>
</evidence>
<dbReference type="STRING" id="37992.A0A4Z0YGA5"/>
<dbReference type="EMBL" id="SKBN01000327">
    <property type="protein sequence ID" value="TGJ78978.1"/>
    <property type="molecule type" value="Genomic_DNA"/>
</dbReference>
<dbReference type="Gene3D" id="2.160.20.10">
    <property type="entry name" value="Single-stranded right-handed beta-helix, Pectin lyase-like"/>
    <property type="match status" value="2"/>
</dbReference>